<dbReference type="EMBL" id="KL367480">
    <property type="protein sequence ID" value="KFD71890.1"/>
    <property type="molecule type" value="Genomic_DNA"/>
</dbReference>
<dbReference type="EMBL" id="KL363245">
    <property type="protein sequence ID" value="KFD50965.1"/>
    <property type="molecule type" value="Genomic_DNA"/>
</dbReference>
<reference evidence="1 3" key="1">
    <citation type="journal article" date="2014" name="Nat. Genet.">
        <title>Genome and transcriptome of the porcine whipworm Trichuris suis.</title>
        <authorList>
            <person name="Jex A.R."/>
            <person name="Nejsum P."/>
            <person name="Schwarz E.M."/>
            <person name="Hu L."/>
            <person name="Young N.D."/>
            <person name="Hall R.S."/>
            <person name="Korhonen P.K."/>
            <person name="Liao S."/>
            <person name="Thamsborg S."/>
            <person name="Xia J."/>
            <person name="Xu P."/>
            <person name="Wang S."/>
            <person name="Scheerlinck J.P."/>
            <person name="Hofmann A."/>
            <person name="Sternberg P.W."/>
            <person name="Wang J."/>
            <person name="Gasser R.B."/>
        </authorList>
    </citation>
    <scope>NUCLEOTIDE SEQUENCE [LARGE SCALE GENOMIC DNA]</scope>
    <source>
        <strain evidence="2">DCEP-RM93F</strain>
        <strain evidence="1">DCEP-RM93M</strain>
    </source>
</reference>
<dbReference type="AlphaFoldDB" id="A0A085M169"/>
<evidence type="ECO:0000313" key="1">
    <source>
        <dbReference type="EMBL" id="KFD50965.1"/>
    </source>
</evidence>
<accession>A0A085M169</accession>
<dbReference type="Proteomes" id="UP000030758">
    <property type="component" value="Unassembled WGS sequence"/>
</dbReference>
<dbReference type="InterPro" id="IPR036397">
    <property type="entry name" value="RNaseH_sf"/>
</dbReference>
<evidence type="ECO:0000313" key="3">
    <source>
        <dbReference type="Proteomes" id="UP000030764"/>
    </source>
</evidence>
<gene>
    <name evidence="1" type="ORF">M513_08147</name>
    <name evidence="2" type="ORF">M514_08147</name>
</gene>
<dbReference type="GO" id="GO:0003676">
    <property type="term" value="F:nucleic acid binding"/>
    <property type="evidence" value="ECO:0007669"/>
    <property type="project" value="InterPro"/>
</dbReference>
<evidence type="ECO:0000313" key="2">
    <source>
        <dbReference type="EMBL" id="KFD71890.1"/>
    </source>
</evidence>
<organism evidence="1 3">
    <name type="scientific">Trichuris suis</name>
    <name type="common">pig whipworm</name>
    <dbReference type="NCBI Taxonomy" id="68888"/>
    <lineage>
        <taxon>Eukaryota</taxon>
        <taxon>Metazoa</taxon>
        <taxon>Ecdysozoa</taxon>
        <taxon>Nematoda</taxon>
        <taxon>Enoplea</taxon>
        <taxon>Dorylaimia</taxon>
        <taxon>Trichinellida</taxon>
        <taxon>Trichuridae</taxon>
        <taxon>Trichuris</taxon>
    </lineage>
</organism>
<keyword evidence="3" id="KW-1185">Reference proteome</keyword>
<proteinExistence type="predicted"/>
<dbReference type="Proteomes" id="UP000030764">
    <property type="component" value="Unassembled WGS sequence"/>
</dbReference>
<name>A0A085M169_9BILA</name>
<dbReference type="Gene3D" id="3.30.420.10">
    <property type="entry name" value="Ribonuclease H-like superfamily/Ribonuclease H"/>
    <property type="match status" value="1"/>
</dbReference>
<sequence length="84" mass="9836">MNYVPDQFSGKQKLAKLDNCKKLIDRHQEEPYLEQIFTCDEKGAHMIRRSEWPCGWTNSSPESLPKLDVHAEELRSPFDAVSWE</sequence>
<protein>
    <submittedName>
        <fullName evidence="1">Uncharacterized protein</fullName>
    </submittedName>
</protein>